<gene>
    <name evidence="7" type="primary">DSC1_76</name>
    <name evidence="7" type="ORF">CK203_096785</name>
</gene>
<feature type="compositionally biased region" description="Basic and acidic residues" evidence="4">
    <location>
        <begin position="674"/>
        <end position="695"/>
    </location>
</feature>
<sequence length="708" mass="82018">MNVQNVLKISFDGLDEIEKEIFLDVACFFKGWNETDVTRLLDHANIVIRVLSDKCLITLSHNIIWMHDLVQEMGREIVRQNHPKEPGKWSRLWDPEDICLGTEAIEGIFLDMSRSREISFTTEAFRRMERLRLFKVYWSHGFVNYMGKEYQKFLLPEDFEIPSHDLRYLHWEGYSLKSLPSNFHGENLIELNLKHSNIEQLWQGKKYLEELKMLTLSESQLLNEIPHFSNMPNLEQLNIELCEKLDKVDSSIGTFPEIMENMEWLTELNLSGTHVKGLPSSIEYLNHLTRLELRCCKNLRSLPSSIWRLKSLEELDLFGCSNLETFPEIMEDMECLMELNLKIMENMECLIKLDLSGTHIKELPSSIEYLNHLTSMRLVESKNLRSLPSSICRLKFLEKLNLYGCSHLETFPEIMEDMECLKKLDLSGTSIKKLPSSIGYLNHLTSFRLSYCTNLRSLPSSIGGLKSLTKLSLSGRPNRVTEQLFLSKNNIHHIPSVISQLCNLECLDISHCKMLEEIPDLPSSLREIDAHGCTGLELYQVHQVFYGLLSSNGSRKLRFDEDLDEKAYAYKGASWCECHDINSSESDEVWVVYCPKIAIGDKLQSNQYKHLHASFDACIIDCSKNIKSCGIHLVYSQDYQQNHISLLDFRGTQDDEDNHVPMLNFPKNSADNRSTAKDIKRSHDDAVHDQAEEPYHKRLRESNTYLNF</sequence>
<evidence type="ECO:0000256" key="4">
    <source>
        <dbReference type="SAM" id="MobiDB-lite"/>
    </source>
</evidence>
<dbReference type="InterPro" id="IPR036390">
    <property type="entry name" value="WH_DNA-bd_sf"/>
</dbReference>
<comment type="caution">
    <text evidence="7">The sequence shown here is derived from an EMBL/GenBank/DDBJ whole genome shotgun (WGS) entry which is preliminary data.</text>
</comment>
<protein>
    <submittedName>
        <fullName evidence="7">Disease resistance-like protein DSC1</fullName>
    </submittedName>
</protein>
<keyword evidence="3" id="KW-0611">Plant defense</keyword>
<dbReference type="Pfam" id="PF23286">
    <property type="entry name" value="LRR_13"/>
    <property type="match status" value="1"/>
</dbReference>
<feature type="domain" description="Disease resistance protein RPS4B/Roq1-like leucine-rich repeats" evidence="6">
    <location>
        <begin position="396"/>
        <end position="468"/>
    </location>
</feature>
<evidence type="ECO:0000256" key="3">
    <source>
        <dbReference type="ARBA" id="ARBA00022821"/>
    </source>
</evidence>
<feature type="region of interest" description="Disordered" evidence="4">
    <location>
        <begin position="662"/>
        <end position="695"/>
    </location>
</feature>
<name>A0A438D0Z3_VITVI</name>
<dbReference type="GO" id="GO:0006952">
    <property type="term" value="P:defense response"/>
    <property type="evidence" value="ECO:0007669"/>
    <property type="project" value="InterPro"/>
</dbReference>
<feature type="domain" description="Disease resistance protein Roq1-like winged-helix" evidence="5">
    <location>
        <begin position="16"/>
        <end position="80"/>
    </location>
</feature>
<keyword evidence="1" id="KW-0433">Leucine-rich repeat</keyword>
<dbReference type="Pfam" id="PF00560">
    <property type="entry name" value="LRR_1"/>
    <property type="match status" value="1"/>
</dbReference>
<dbReference type="InterPro" id="IPR011713">
    <property type="entry name" value="Leu-rich_rpt_3"/>
</dbReference>
<dbReference type="InterPro" id="IPR001611">
    <property type="entry name" value="Leu-rich_rpt"/>
</dbReference>
<dbReference type="Pfam" id="PF23282">
    <property type="entry name" value="WHD_ROQ1"/>
    <property type="match status" value="1"/>
</dbReference>
<evidence type="ECO:0000256" key="1">
    <source>
        <dbReference type="ARBA" id="ARBA00022614"/>
    </source>
</evidence>
<dbReference type="PANTHER" id="PTHR11017">
    <property type="entry name" value="LEUCINE-RICH REPEAT-CONTAINING PROTEIN"/>
    <property type="match status" value="1"/>
</dbReference>
<proteinExistence type="predicted"/>
<dbReference type="Proteomes" id="UP000288805">
    <property type="component" value="Unassembled WGS sequence"/>
</dbReference>
<dbReference type="EMBL" id="QGNW01001861">
    <property type="protein sequence ID" value="RVW29117.1"/>
    <property type="molecule type" value="Genomic_DNA"/>
</dbReference>
<evidence type="ECO:0000259" key="5">
    <source>
        <dbReference type="Pfam" id="PF23282"/>
    </source>
</evidence>
<dbReference type="PANTHER" id="PTHR11017:SF570">
    <property type="entry name" value="DISEASE RESISTANCE PROTEIN (TIR-NBS CLASS)-RELATED"/>
    <property type="match status" value="1"/>
</dbReference>
<dbReference type="SUPFAM" id="SSF52058">
    <property type="entry name" value="L domain-like"/>
    <property type="match status" value="1"/>
</dbReference>
<dbReference type="Pfam" id="PF07725">
    <property type="entry name" value="LRR_3"/>
    <property type="match status" value="1"/>
</dbReference>
<accession>A0A438D0Z3</accession>
<dbReference type="SUPFAM" id="SSF52047">
    <property type="entry name" value="RNI-like"/>
    <property type="match status" value="1"/>
</dbReference>
<dbReference type="Gene3D" id="3.80.10.10">
    <property type="entry name" value="Ribonuclease Inhibitor"/>
    <property type="match status" value="2"/>
</dbReference>
<evidence type="ECO:0000256" key="2">
    <source>
        <dbReference type="ARBA" id="ARBA00022737"/>
    </source>
</evidence>
<reference evidence="7 8" key="1">
    <citation type="journal article" date="2018" name="PLoS Genet.">
        <title>Population sequencing reveals clonal diversity and ancestral inbreeding in the grapevine cultivar Chardonnay.</title>
        <authorList>
            <person name="Roach M.J."/>
            <person name="Johnson D.L."/>
            <person name="Bohlmann J."/>
            <person name="van Vuuren H.J."/>
            <person name="Jones S.J."/>
            <person name="Pretorius I.S."/>
            <person name="Schmidt S.A."/>
            <person name="Borneman A.R."/>
        </authorList>
    </citation>
    <scope>NUCLEOTIDE SEQUENCE [LARGE SCALE GENOMIC DNA]</scope>
    <source>
        <strain evidence="8">cv. Chardonnay</strain>
        <tissue evidence="7">Leaf</tissue>
    </source>
</reference>
<dbReference type="InterPro" id="IPR058546">
    <property type="entry name" value="RPS4B/Roq1-like_LRR"/>
</dbReference>
<dbReference type="SUPFAM" id="SSF46785">
    <property type="entry name" value="Winged helix' DNA-binding domain"/>
    <property type="match status" value="1"/>
</dbReference>
<dbReference type="AlphaFoldDB" id="A0A438D0Z3"/>
<dbReference type="InterPro" id="IPR032675">
    <property type="entry name" value="LRR_dom_sf"/>
</dbReference>
<dbReference type="InterPro" id="IPR044974">
    <property type="entry name" value="Disease_R_plants"/>
</dbReference>
<evidence type="ECO:0000313" key="8">
    <source>
        <dbReference type="Proteomes" id="UP000288805"/>
    </source>
</evidence>
<keyword evidence="2" id="KW-0677">Repeat</keyword>
<organism evidence="7 8">
    <name type="scientific">Vitis vinifera</name>
    <name type="common">Grape</name>
    <dbReference type="NCBI Taxonomy" id="29760"/>
    <lineage>
        <taxon>Eukaryota</taxon>
        <taxon>Viridiplantae</taxon>
        <taxon>Streptophyta</taxon>
        <taxon>Embryophyta</taxon>
        <taxon>Tracheophyta</taxon>
        <taxon>Spermatophyta</taxon>
        <taxon>Magnoliopsida</taxon>
        <taxon>eudicotyledons</taxon>
        <taxon>Gunneridae</taxon>
        <taxon>Pentapetalae</taxon>
        <taxon>rosids</taxon>
        <taxon>Vitales</taxon>
        <taxon>Vitaceae</taxon>
        <taxon>Viteae</taxon>
        <taxon>Vitis</taxon>
    </lineage>
</organism>
<evidence type="ECO:0000313" key="7">
    <source>
        <dbReference type="EMBL" id="RVW29117.1"/>
    </source>
</evidence>
<dbReference type="InterPro" id="IPR058192">
    <property type="entry name" value="WHD_ROQ1-like"/>
</dbReference>
<evidence type="ECO:0000259" key="6">
    <source>
        <dbReference type="Pfam" id="PF23286"/>
    </source>
</evidence>